<evidence type="ECO:0000313" key="2">
    <source>
        <dbReference type="EMBL" id="RWA11706.1"/>
    </source>
</evidence>
<proteinExistence type="predicted"/>
<feature type="compositionally biased region" description="Polar residues" evidence="1">
    <location>
        <begin position="143"/>
        <end position="152"/>
    </location>
</feature>
<gene>
    <name evidence="2" type="ORF">EKO27_g3399</name>
</gene>
<accession>A0A439DBE3</accession>
<dbReference type="STRING" id="363999.A0A439DBE3"/>
<feature type="compositionally biased region" description="Low complexity" evidence="1">
    <location>
        <begin position="183"/>
        <end position="192"/>
    </location>
</feature>
<reference evidence="2 3" key="1">
    <citation type="submission" date="2018-12" db="EMBL/GenBank/DDBJ databases">
        <title>Draft genome sequence of Xylaria grammica IHI A82.</title>
        <authorList>
            <person name="Buettner E."/>
            <person name="Kellner H."/>
        </authorList>
    </citation>
    <scope>NUCLEOTIDE SEQUENCE [LARGE SCALE GENOMIC DNA]</scope>
    <source>
        <strain evidence="2 3">IHI A82</strain>
    </source>
</reference>
<feature type="compositionally biased region" description="Polar residues" evidence="1">
    <location>
        <begin position="97"/>
        <end position="135"/>
    </location>
</feature>
<comment type="caution">
    <text evidence="2">The sequence shown here is derived from an EMBL/GenBank/DDBJ whole genome shotgun (WGS) entry which is preliminary data.</text>
</comment>
<dbReference type="Proteomes" id="UP000286045">
    <property type="component" value="Unassembled WGS sequence"/>
</dbReference>
<keyword evidence="3" id="KW-1185">Reference proteome</keyword>
<evidence type="ECO:0000256" key="1">
    <source>
        <dbReference type="SAM" id="MobiDB-lite"/>
    </source>
</evidence>
<organism evidence="2 3">
    <name type="scientific">Xylaria grammica</name>
    <dbReference type="NCBI Taxonomy" id="363999"/>
    <lineage>
        <taxon>Eukaryota</taxon>
        <taxon>Fungi</taxon>
        <taxon>Dikarya</taxon>
        <taxon>Ascomycota</taxon>
        <taxon>Pezizomycotina</taxon>
        <taxon>Sordariomycetes</taxon>
        <taxon>Xylariomycetidae</taxon>
        <taxon>Xylariales</taxon>
        <taxon>Xylariaceae</taxon>
        <taxon>Xylaria</taxon>
    </lineage>
</organism>
<feature type="region of interest" description="Disordered" evidence="1">
    <location>
        <begin position="97"/>
        <end position="192"/>
    </location>
</feature>
<evidence type="ECO:0000313" key="3">
    <source>
        <dbReference type="Proteomes" id="UP000286045"/>
    </source>
</evidence>
<dbReference type="AlphaFoldDB" id="A0A439DBE3"/>
<protein>
    <submittedName>
        <fullName evidence="2">Uncharacterized protein</fullName>
    </submittedName>
</protein>
<sequence>MASDIHRKRTGRGLKVSEEIVLKEEMYEEMEDDMPRSYKSLTAHLKTDSPELNHRVSAYIASQTAMATMVKYNEINKMFSEAFPRAASFSQQPHDSNYISSLMNHRHSSPSVTGSASAPGSRNLSISAQSHSTAADSPMPNLSPDQTPSDASAPTPDLSPVTTSADTMDSAGTPYQTPQSSFPNLPLDPQLLQQPTSSFTSELPTEVKMMANIDINDPMAVHYLGDGTAAALPMFDDNIGGFPSFYQFDFGEIDGDDLLKSSNECHGALFPPLGSTDFQEGPTPNSFNHFGTPGGGGLGTEGWESFVDYDTEQ</sequence>
<feature type="compositionally biased region" description="Polar residues" evidence="1">
    <location>
        <begin position="173"/>
        <end position="182"/>
    </location>
</feature>
<name>A0A439DBE3_9PEZI</name>
<dbReference type="EMBL" id="RYZI01000072">
    <property type="protein sequence ID" value="RWA11706.1"/>
    <property type="molecule type" value="Genomic_DNA"/>
</dbReference>